<keyword evidence="3" id="KW-1185">Reference proteome</keyword>
<evidence type="ECO:0000313" key="2">
    <source>
        <dbReference type="EMBL" id="CAI9109698.1"/>
    </source>
</evidence>
<feature type="region of interest" description="Disordered" evidence="1">
    <location>
        <begin position="1"/>
        <end position="23"/>
    </location>
</feature>
<dbReference type="EMBL" id="OX459123">
    <property type="protein sequence ID" value="CAI9109698.1"/>
    <property type="molecule type" value="Genomic_DNA"/>
</dbReference>
<reference evidence="2" key="1">
    <citation type="submission" date="2023-03" db="EMBL/GenBank/DDBJ databases">
        <authorList>
            <person name="Julca I."/>
        </authorList>
    </citation>
    <scope>NUCLEOTIDE SEQUENCE</scope>
</reference>
<name>A0AAV1DSH3_OLDCO</name>
<evidence type="ECO:0000256" key="1">
    <source>
        <dbReference type="SAM" id="MobiDB-lite"/>
    </source>
</evidence>
<sequence length="114" mass="12314">MALEVSRVPNARHNARGDAAKRSTTSLACSSARNAAASASVFPLAFMATKVFALATITGRPKKEDPSALNLINLGPLLRPRIDETVLIILSFLLISHNSYPCCILECGMWNRNC</sequence>
<dbReference type="Proteomes" id="UP001161247">
    <property type="component" value="Chromosome 6"/>
</dbReference>
<accession>A0AAV1DSH3</accession>
<protein>
    <submittedName>
        <fullName evidence="2">OLC1v1009570C1</fullName>
    </submittedName>
</protein>
<dbReference type="AlphaFoldDB" id="A0AAV1DSH3"/>
<proteinExistence type="predicted"/>
<evidence type="ECO:0000313" key="3">
    <source>
        <dbReference type="Proteomes" id="UP001161247"/>
    </source>
</evidence>
<organism evidence="2 3">
    <name type="scientific">Oldenlandia corymbosa var. corymbosa</name>
    <dbReference type="NCBI Taxonomy" id="529605"/>
    <lineage>
        <taxon>Eukaryota</taxon>
        <taxon>Viridiplantae</taxon>
        <taxon>Streptophyta</taxon>
        <taxon>Embryophyta</taxon>
        <taxon>Tracheophyta</taxon>
        <taxon>Spermatophyta</taxon>
        <taxon>Magnoliopsida</taxon>
        <taxon>eudicotyledons</taxon>
        <taxon>Gunneridae</taxon>
        <taxon>Pentapetalae</taxon>
        <taxon>asterids</taxon>
        <taxon>lamiids</taxon>
        <taxon>Gentianales</taxon>
        <taxon>Rubiaceae</taxon>
        <taxon>Rubioideae</taxon>
        <taxon>Spermacoceae</taxon>
        <taxon>Hedyotis-Oldenlandia complex</taxon>
        <taxon>Oldenlandia</taxon>
    </lineage>
</organism>
<gene>
    <name evidence="2" type="ORF">OLC1_LOCUS17528</name>
</gene>